<name>R0KJG4_EXST2</name>
<evidence type="ECO:0000256" key="1">
    <source>
        <dbReference type="SAM" id="SignalP"/>
    </source>
</evidence>
<feature type="chain" id="PRO_5004343324" evidence="1">
    <location>
        <begin position="23"/>
        <end position="217"/>
    </location>
</feature>
<dbReference type="EMBL" id="KB908548">
    <property type="protein sequence ID" value="EOA88117.1"/>
    <property type="molecule type" value="Genomic_DNA"/>
</dbReference>
<protein>
    <submittedName>
        <fullName evidence="2">Uncharacterized protein</fullName>
    </submittedName>
</protein>
<gene>
    <name evidence="2" type="ORF">SETTUDRAFT_38796</name>
</gene>
<dbReference type="Proteomes" id="UP000016935">
    <property type="component" value="Unassembled WGS sequence"/>
</dbReference>
<sequence>MRVKYIFGGLSLLASLITPGSAVPTTQIGTVLKDGFEIPKPQPPAISSDSSITKRVNASFEINQKSHSLSKRYVISWRRMVNLVLKRAVGKFVTGTQWTFTMTMQWDFKLKKLVYNAASFSFGEGSAEITGDPGLDYISGTEVNVHAVVKLTQKGIDDLARITLNWVDDVYTDGFHQFDHYGPGKKPFYLEYYTQPFHNYHEMEHSYYTGSVIPLDT</sequence>
<evidence type="ECO:0000313" key="2">
    <source>
        <dbReference type="EMBL" id="EOA88117.1"/>
    </source>
</evidence>
<keyword evidence="1" id="KW-0732">Signal</keyword>
<organism evidence="2 3">
    <name type="scientific">Exserohilum turcicum (strain 28A)</name>
    <name type="common">Northern leaf blight fungus</name>
    <name type="synonym">Setosphaeria turcica</name>
    <dbReference type="NCBI Taxonomy" id="671987"/>
    <lineage>
        <taxon>Eukaryota</taxon>
        <taxon>Fungi</taxon>
        <taxon>Dikarya</taxon>
        <taxon>Ascomycota</taxon>
        <taxon>Pezizomycotina</taxon>
        <taxon>Dothideomycetes</taxon>
        <taxon>Pleosporomycetidae</taxon>
        <taxon>Pleosporales</taxon>
        <taxon>Pleosporineae</taxon>
        <taxon>Pleosporaceae</taxon>
        <taxon>Exserohilum</taxon>
    </lineage>
</organism>
<dbReference type="GeneID" id="19404396"/>
<reference evidence="2 3" key="1">
    <citation type="journal article" date="2012" name="PLoS Pathog.">
        <title>Diverse lifestyles and strategies of plant pathogenesis encoded in the genomes of eighteen Dothideomycetes fungi.</title>
        <authorList>
            <person name="Ohm R.A."/>
            <person name="Feau N."/>
            <person name="Henrissat B."/>
            <person name="Schoch C.L."/>
            <person name="Horwitz B.A."/>
            <person name="Barry K.W."/>
            <person name="Condon B.J."/>
            <person name="Copeland A.C."/>
            <person name="Dhillon B."/>
            <person name="Glaser F."/>
            <person name="Hesse C.N."/>
            <person name="Kosti I."/>
            <person name="LaButti K."/>
            <person name="Lindquist E.A."/>
            <person name="Lucas S."/>
            <person name="Salamov A.A."/>
            <person name="Bradshaw R.E."/>
            <person name="Ciuffetti L."/>
            <person name="Hamelin R.C."/>
            <person name="Kema G.H.J."/>
            <person name="Lawrence C."/>
            <person name="Scott J.A."/>
            <person name="Spatafora J.W."/>
            <person name="Turgeon B.G."/>
            <person name="de Wit P.J.G.M."/>
            <person name="Zhong S."/>
            <person name="Goodwin S.B."/>
            <person name="Grigoriev I.V."/>
        </authorList>
    </citation>
    <scope>NUCLEOTIDE SEQUENCE [LARGE SCALE GENOMIC DNA]</scope>
    <source>
        <strain evidence="3">28A</strain>
    </source>
</reference>
<dbReference type="AlphaFoldDB" id="R0KJG4"/>
<dbReference type="RefSeq" id="XP_008024087.1">
    <property type="nucleotide sequence ID" value="XM_008025896.1"/>
</dbReference>
<keyword evidence="3" id="KW-1185">Reference proteome</keyword>
<feature type="signal peptide" evidence="1">
    <location>
        <begin position="1"/>
        <end position="22"/>
    </location>
</feature>
<reference evidence="2 3" key="2">
    <citation type="journal article" date="2013" name="PLoS Genet.">
        <title>Comparative genome structure, secondary metabolite, and effector coding capacity across Cochliobolus pathogens.</title>
        <authorList>
            <person name="Condon B.J."/>
            <person name="Leng Y."/>
            <person name="Wu D."/>
            <person name="Bushley K.E."/>
            <person name="Ohm R.A."/>
            <person name="Otillar R."/>
            <person name="Martin J."/>
            <person name="Schackwitz W."/>
            <person name="Grimwood J."/>
            <person name="MohdZainudin N."/>
            <person name="Xue C."/>
            <person name="Wang R."/>
            <person name="Manning V.A."/>
            <person name="Dhillon B."/>
            <person name="Tu Z.J."/>
            <person name="Steffenson B.J."/>
            <person name="Salamov A."/>
            <person name="Sun H."/>
            <person name="Lowry S."/>
            <person name="LaButti K."/>
            <person name="Han J."/>
            <person name="Copeland A."/>
            <person name="Lindquist E."/>
            <person name="Barry K."/>
            <person name="Schmutz J."/>
            <person name="Baker S.E."/>
            <person name="Ciuffetti L.M."/>
            <person name="Grigoriev I.V."/>
            <person name="Zhong S."/>
            <person name="Turgeon B.G."/>
        </authorList>
    </citation>
    <scope>NUCLEOTIDE SEQUENCE [LARGE SCALE GENOMIC DNA]</scope>
    <source>
        <strain evidence="3">28A</strain>
    </source>
</reference>
<evidence type="ECO:0000313" key="3">
    <source>
        <dbReference type="Proteomes" id="UP000016935"/>
    </source>
</evidence>
<proteinExistence type="predicted"/>
<dbReference type="HOGENOM" id="CLU_1272952_0_0_1"/>
<accession>R0KJG4</accession>